<evidence type="ECO:0000313" key="7">
    <source>
        <dbReference type="EMBL" id="SVC07760.1"/>
    </source>
</evidence>
<dbReference type="NCBIfam" id="NF004231">
    <property type="entry name" value="PRK05679.1"/>
    <property type="match status" value="1"/>
</dbReference>
<gene>
    <name evidence="7" type="ORF">METZ01_LOCUS260614</name>
</gene>
<dbReference type="GO" id="GO:0010181">
    <property type="term" value="F:FMN binding"/>
    <property type="evidence" value="ECO:0007669"/>
    <property type="project" value="InterPro"/>
</dbReference>
<evidence type="ECO:0008006" key="8">
    <source>
        <dbReference type="Google" id="ProtNLM"/>
    </source>
</evidence>
<dbReference type="GO" id="GO:0004733">
    <property type="term" value="F:pyridoxamine phosphate oxidase activity"/>
    <property type="evidence" value="ECO:0007669"/>
    <property type="project" value="InterPro"/>
</dbReference>
<evidence type="ECO:0000256" key="2">
    <source>
        <dbReference type="ARBA" id="ARBA00022630"/>
    </source>
</evidence>
<accession>A0A382J6R8</accession>
<dbReference type="SUPFAM" id="SSF50475">
    <property type="entry name" value="FMN-binding split barrel"/>
    <property type="match status" value="1"/>
</dbReference>
<dbReference type="InterPro" id="IPR011576">
    <property type="entry name" value="Pyridox_Oxase_N"/>
</dbReference>
<dbReference type="Gene3D" id="2.30.110.10">
    <property type="entry name" value="Electron Transport, Fmn-binding Protein, Chain A"/>
    <property type="match status" value="1"/>
</dbReference>
<evidence type="ECO:0000256" key="4">
    <source>
        <dbReference type="ARBA" id="ARBA00023002"/>
    </source>
</evidence>
<comment type="cofactor">
    <cofactor evidence="1">
        <name>FMN</name>
        <dbReference type="ChEBI" id="CHEBI:58210"/>
    </cofactor>
</comment>
<proteinExistence type="inferred from homology"/>
<dbReference type="InterPro" id="IPR019740">
    <property type="entry name" value="Pyridox_Oxase_CS"/>
</dbReference>
<protein>
    <recommendedName>
        <fullName evidence="8">Pyridoxamine 5'-phosphate oxidase putative domain-containing protein</fullName>
    </recommendedName>
</protein>
<keyword evidence="2" id="KW-0285">Flavoprotein</keyword>
<dbReference type="PIRSF" id="PIRSF000190">
    <property type="entry name" value="Pyd_amn-ph_oxd"/>
    <property type="match status" value="1"/>
</dbReference>
<organism evidence="7">
    <name type="scientific">marine metagenome</name>
    <dbReference type="NCBI Taxonomy" id="408172"/>
    <lineage>
        <taxon>unclassified sequences</taxon>
        <taxon>metagenomes</taxon>
        <taxon>ecological metagenomes</taxon>
    </lineage>
</organism>
<feature type="domain" description="Pyridoxamine 5'-phosphate oxidase N-terminal" evidence="5">
    <location>
        <begin position="31"/>
        <end position="138"/>
    </location>
</feature>
<evidence type="ECO:0000256" key="1">
    <source>
        <dbReference type="ARBA" id="ARBA00001917"/>
    </source>
</evidence>
<dbReference type="InterPro" id="IPR019576">
    <property type="entry name" value="Pyridoxamine_oxidase_dimer_C"/>
</dbReference>
<dbReference type="PROSITE" id="PS01064">
    <property type="entry name" value="PYRIDOX_OXIDASE"/>
    <property type="match status" value="1"/>
</dbReference>
<dbReference type="HAMAP" id="MF_01629">
    <property type="entry name" value="PdxH"/>
    <property type="match status" value="1"/>
</dbReference>
<evidence type="ECO:0000256" key="3">
    <source>
        <dbReference type="ARBA" id="ARBA00022643"/>
    </source>
</evidence>
<dbReference type="Pfam" id="PF10590">
    <property type="entry name" value="PNP_phzG_C"/>
    <property type="match status" value="1"/>
</dbReference>
<name>A0A382J6R8_9ZZZZ</name>
<dbReference type="EMBL" id="UINC01072260">
    <property type="protein sequence ID" value="SVC07760.1"/>
    <property type="molecule type" value="Genomic_DNA"/>
</dbReference>
<dbReference type="PANTHER" id="PTHR10851:SF0">
    <property type="entry name" value="PYRIDOXINE-5'-PHOSPHATE OXIDASE"/>
    <property type="match status" value="1"/>
</dbReference>
<dbReference type="GO" id="GO:0008615">
    <property type="term" value="P:pyridoxine biosynthetic process"/>
    <property type="evidence" value="ECO:0007669"/>
    <property type="project" value="InterPro"/>
</dbReference>
<dbReference type="InterPro" id="IPR000659">
    <property type="entry name" value="Pyridox_Oxase"/>
</dbReference>
<feature type="domain" description="Pyridoxine 5'-phosphate oxidase dimerisation C-terminal" evidence="6">
    <location>
        <begin position="158"/>
        <end position="199"/>
    </location>
</feature>
<dbReference type="Pfam" id="PF01243">
    <property type="entry name" value="PNPOx_N"/>
    <property type="match status" value="1"/>
</dbReference>
<dbReference type="PANTHER" id="PTHR10851">
    <property type="entry name" value="PYRIDOXINE-5-PHOSPHATE OXIDASE"/>
    <property type="match status" value="1"/>
</dbReference>
<reference evidence="7" key="1">
    <citation type="submission" date="2018-05" db="EMBL/GenBank/DDBJ databases">
        <authorList>
            <person name="Lanie J.A."/>
            <person name="Ng W.-L."/>
            <person name="Kazmierczak K.M."/>
            <person name="Andrzejewski T.M."/>
            <person name="Davidsen T.M."/>
            <person name="Wayne K.J."/>
            <person name="Tettelin H."/>
            <person name="Glass J.I."/>
            <person name="Rusch D."/>
            <person name="Podicherti R."/>
            <person name="Tsui H.-C.T."/>
            <person name="Winkler M.E."/>
        </authorList>
    </citation>
    <scope>NUCLEOTIDE SEQUENCE</scope>
</reference>
<dbReference type="AlphaFoldDB" id="A0A382J6R8"/>
<dbReference type="NCBIfam" id="TIGR00558">
    <property type="entry name" value="pdxH"/>
    <property type="match status" value="1"/>
</dbReference>
<evidence type="ECO:0000259" key="5">
    <source>
        <dbReference type="Pfam" id="PF01243"/>
    </source>
</evidence>
<evidence type="ECO:0000259" key="6">
    <source>
        <dbReference type="Pfam" id="PF10590"/>
    </source>
</evidence>
<keyword evidence="3" id="KW-0288">FMN</keyword>
<sequence>MAFAEEDALYDPIDQFQAWFQIARETPEQLPESMALATSDQQGRPSVRFVIFREIDTRGFVFYTNYNSRKANELLDNPRASVAVHWLISKRQVRIEGNVERIDSRESDTYFENRPRDAQLETWASRQSEIIADRAWLTHRWMKYDAQFQEGVPRPDWWGGYRLVPDTMEFWQQGENRMHDRLLYKKCEGGSWILKRLAP</sequence>
<dbReference type="InterPro" id="IPR012349">
    <property type="entry name" value="Split_barrel_FMN-bd"/>
</dbReference>
<keyword evidence="4" id="KW-0560">Oxidoreductase</keyword>